<feature type="transmembrane region" description="Helical" evidence="1">
    <location>
        <begin position="1338"/>
        <end position="1356"/>
    </location>
</feature>
<evidence type="ECO:0000313" key="3">
    <source>
        <dbReference type="Proteomes" id="UP000462212"/>
    </source>
</evidence>
<feature type="transmembrane region" description="Helical" evidence="1">
    <location>
        <begin position="900"/>
        <end position="924"/>
    </location>
</feature>
<dbReference type="PANTHER" id="PTHR12526">
    <property type="entry name" value="GLYCOSYLTRANSFERASE"/>
    <property type="match status" value="1"/>
</dbReference>
<name>A0A8H8UC95_9HELO</name>
<dbReference type="Proteomes" id="UP000462212">
    <property type="component" value="Unassembled WGS sequence"/>
</dbReference>
<evidence type="ECO:0000256" key="1">
    <source>
        <dbReference type="SAM" id="Phobius"/>
    </source>
</evidence>
<feature type="transmembrane region" description="Helical" evidence="1">
    <location>
        <begin position="1027"/>
        <end position="1044"/>
    </location>
</feature>
<sequence>MVNTYILPIDASSGSQLFDHWWQWVLIGAALTSITIGSTYIAFTLLKKCYQHFSIGKQASDVLPAEVASHLQKYTASRSQLTLEKSDKLKPKSLGIYLGHFDETISADQEQMLSDKDAIIIDPLGRNVVAALAQRPHNQHQHKSQSVIGRLDIGEMFRMPIETKQPRDLLISGIDQLMTLIATRFQDYEGRSNGFTGVLLAGWEAVSNKVLHALIDALSVFDLEVYLETSAPDFLHDANVLDCDAISGLVIRNCLILENGERRDCFGLESLRTTLKAFVSQACLRDFTVLIWDTLGDDVVPSNAVLKRTFTWCSFYNAVAWIGPHSALVDASIEVVPFEPLSAFDWLKEPRVMELHDQWKSKRAVQYSDQYHCINELLENLLPTLKDVEMGSLCTHHDLTAAPEATASDLGDSDWFILRDAELRDPLCVPTRGCSSLDGLGCCPLGVDVTEDDFRDIILSQRNLRKLELLDVVGPPELRKYGEKLGRFIAETDFWTESTNLGAPCSSKSIENLAMELSQTLDDSCGNVQVFLGLHSGFQKTVRKQFWAVYQQSQNTTDIYISKSSHDILSVLLHAFLSSEGLTRDQCLAAEISFGQWQDTLVSPHDLPPRMIQDISLLTPDENILLLQRLSLAPESNNEEIPRRVKSAATEALIDVPSLSQLKALNTIGYISGDINAEELVKIRLQWHCKSERSHPDLPAAMSLFQEVEKTVLRALKTRNRNNLNAIVRALEFSLQHSTLDAIGDIFALSAFCTMRRAAFEEVYIEVTDRNPLFNDQPDQAAAFAELFALGSRCEAYFDVTPSQFGRLLSKKFRNYYGESRHQPPTIKDTSEALDSAYSEARMDVDQNQKAMGMPTYQRFTFLSVFAIPALIDILMLTTTGHGLYLSAKMSYQEQHSATVALMVSLLLSGAIGTWITCGGTYYLASMAFSAMNYFVVTRLLGGFAFTLIAGSIGFIAFVCTSGFHAAIVFFLYLVALTTYLCLLAALANYQFTGSGFQSGRVIIIACIPMLFISPLVSIFISHNDVAIYLTVIYVFIFLLFLGVRRTGSRWTTWYQKIALIDDAALRSWHMNTISPREREDIQRMTDPSVLKLARGSLQQIVLLELRKSAFAKGTTDPMVSKLVKSYESTIFLMDWYCRFTGVPKPIMFSSSWNNTAKVALDSLQKSQLGIRFHSGFIHWRQAGDEIGCTMLYFIVALLDKWVALIDGRHVLGLGSSSISLRIPVGFGLAYYLIGAVLLDFNATKLHELAGTGDQDIVSSDADIANAMKIKLQNRKLLYWKTLSRYLLWHIWGLAVTSILIWLFAKKKEESIYFLSYVGAYTGLLWFQYTKIFCGPHALKPLLIGVCVGLPLGFILENEAPNFIYSDIVALASATWTVAILSLFAGKIIGKPEDHIPLITKGSYDAYSGPGVDQSWSQPELRGFYHQLEELPEAEKMHVQPQSASGHQVSQLLTRCGDAKLTDLTRRAFPEAEHLLRLSGKLFNEGKVKIELVSIEHFSKYDHAMRAVSRTGNASVSVLVGCKTKYISTDRDHLPGFYQEVVELLVQITAEQYLGYKTRDAGLAQTLVLNNGGWREDSDCPSALEHQLKINSKLENAAELLDVLQKQLLKDLCLGVNPDIEWEALPSEMRHYLMNRCVGISTSVLEEQKPMFVEKLNISSGVSLETHIARYNYAAFTTAVSLARATSWVTRDPSSKSHEIARVASLPVLPVIDLHENTATSPKYSTYEKLRMYTGNLYHYLGKLCKFFSIAFVADPEYQREVRYGFPGASHPGNYLFHKRTKVAAVWKNIRGVQVTIKRRRVLIRNLDGVYTGFIHPIDKASFKLIQYRGDHTTEPSTKDSYAVNIYSNTMTLQRRVEISGGDTVNDYIYDYRDSDAAAQKRLSRTGLLNTPITRKAIAGKNALQSISYNSRGQIDSGSYFKDGNLIRFQYHYQKGPKHYGALLRAVFVLPHLSCTVSWCAPPRRKPEKLETWVPHSQVTEATFVVDRDVWESKYFYDHKFHPIIVTTLNGQPVDTPPLILYDHLDVLKRPKHVSILDDNPLFGFSTIDFNPLTRFLGCSTRRYPVPTTQTRSWLWKAWKEDPTFDGVVVRWLDERLLRRDPILRPYWRKRDLGNLKAAEDYLDQNRDAVMASVDLDNSISSMTPLAIKINDMYSFGQGGDSVSRTRSNITTQEEDETQLHVIAVDTGTWPNEGGGVSACRSDVVNNLRTIKWHMVAESANDFGLPKRQIERNVHSLKIIPLWGLDLMTPTHGLFNNKLDSEVEHITTHTTLLEIEHAFVPILEAMIKGARAIELSVADIKQITRALVNLNSFFKETKHWSETWRSEVVKAAWRRLWLSQTATNAQPSSEWLKTEHPTLGQLDQGLELWSRYLFIFAIPLPDKMPAVFQASHHSVSASYGVVCKIKRGCTLQIWDHAISWRETNLYLSSALCPLSPFVRNSLLGLMRMTSVLILHHADTILPCADFFNPNWELEIGTCQGRIEHRAAFKRKIDPVVNGITDMQVCFITCCFIAPANRLKRFAPVKEIKTKIPTVTMLSHVWYAKDIKTALLSADIIVNKWGFRDFRLDIYGTIDKAPSYTTQCQEIIATKSLRHQVKLQGEADPLKVLENTWVFLNSSVSEGLPLALGEAALTGAPVVCTDVGASLRVLTNPSDGACYSAVVAPNDARAMARAQIKLLALLDEWAQYSDPAQETKDASFPEEPTPEDVARITKRMYEQQDARRALGMRTRAIVQKSFSGDRYLREHEQMLWIGKAKKDMAYPGTSGRSSTPMEPIIEQIRIPDTLTPSLVMPPPIYKKRVSAEDSVPSLAFGNTSSTPSLMTDSVPSRASTIVSLAGGARMEKPLQPAVSLPGKVLRREIRTVNVFGVGDDIV</sequence>
<feature type="transmembrane region" description="Helical" evidence="1">
    <location>
        <begin position="1368"/>
        <end position="1389"/>
    </location>
</feature>
<feature type="transmembrane region" description="Helical" evidence="1">
    <location>
        <begin position="964"/>
        <end position="990"/>
    </location>
</feature>
<organism evidence="2 3">
    <name type="scientific">Lachnellula subtilissima</name>
    <dbReference type="NCBI Taxonomy" id="602034"/>
    <lineage>
        <taxon>Eukaryota</taxon>
        <taxon>Fungi</taxon>
        <taxon>Dikarya</taxon>
        <taxon>Ascomycota</taxon>
        <taxon>Pezizomycotina</taxon>
        <taxon>Leotiomycetes</taxon>
        <taxon>Helotiales</taxon>
        <taxon>Lachnaceae</taxon>
        <taxon>Lachnellula</taxon>
    </lineage>
</organism>
<keyword evidence="3" id="KW-1185">Reference proteome</keyword>
<accession>A0A8H8UC95</accession>
<protein>
    <recommendedName>
        <fullName evidence="4">Glycosyl transferase</fullName>
    </recommendedName>
</protein>
<keyword evidence="1" id="KW-0812">Transmembrane</keyword>
<dbReference type="Gene3D" id="3.40.50.2000">
    <property type="entry name" value="Glycogen Phosphorylase B"/>
    <property type="match status" value="1"/>
</dbReference>
<feature type="transmembrane region" description="Helical" evidence="1">
    <location>
        <begin position="1002"/>
        <end position="1021"/>
    </location>
</feature>
<dbReference type="EMBL" id="QGMJ01000228">
    <property type="protein sequence ID" value="TVY39439.1"/>
    <property type="molecule type" value="Genomic_DNA"/>
</dbReference>
<keyword evidence="1" id="KW-1133">Transmembrane helix</keyword>
<evidence type="ECO:0008006" key="4">
    <source>
        <dbReference type="Google" id="ProtNLM"/>
    </source>
</evidence>
<dbReference type="SUPFAM" id="SSF53756">
    <property type="entry name" value="UDP-Glycosyltransferase/glycogen phosphorylase"/>
    <property type="match status" value="1"/>
</dbReference>
<feature type="transmembrane region" description="Helical" evidence="1">
    <location>
        <begin position="936"/>
        <end position="958"/>
    </location>
</feature>
<reference evidence="2 3" key="1">
    <citation type="submission" date="2018-05" db="EMBL/GenBank/DDBJ databases">
        <title>Genome sequencing and assembly of the regulated plant pathogen Lachnellula willkommii and related sister species for the development of diagnostic species identification markers.</title>
        <authorList>
            <person name="Giroux E."/>
            <person name="Bilodeau G."/>
        </authorList>
    </citation>
    <scope>NUCLEOTIDE SEQUENCE [LARGE SCALE GENOMIC DNA]</scope>
    <source>
        <strain evidence="2 3">CBS 197.66</strain>
    </source>
</reference>
<feature type="transmembrane region" description="Helical" evidence="1">
    <location>
        <begin position="860"/>
        <end position="880"/>
    </location>
</feature>
<dbReference type="Pfam" id="PF13692">
    <property type="entry name" value="Glyco_trans_1_4"/>
    <property type="match status" value="1"/>
</dbReference>
<feature type="transmembrane region" description="Helical" evidence="1">
    <location>
        <begin position="21"/>
        <end position="46"/>
    </location>
</feature>
<feature type="transmembrane region" description="Helical" evidence="1">
    <location>
        <begin position="1219"/>
        <end position="1239"/>
    </location>
</feature>
<proteinExistence type="predicted"/>
<feature type="transmembrane region" description="Helical" evidence="1">
    <location>
        <begin position="1312"/>
        <end position="1332"/>
    </location>
</feature>
<gene>
    <name evidence="2" type="ORF">LSUB1_G004309</name>
</gene>
<dbReference type="PANTHER" id="PTHR12526:SF630">
    <property type="entry name" value="GLYCOSYLTRANSFERASE"/>
    <property type="match status" value="1"/>
</dbReference>
<feature type="transmembrane region" description="Helical" evidence="1">
    <location>
        <begin position="1286"/>
        <end position="1305"/>
    </location>
</feature>
<comment type="caution">
    <text evidence="2">The sequence shown here is derived from an EMBL/GenBank/DDBJ whole genome shotgun (WGS) entry which is preliminary data.</text>
</comment>
<evidence type="ECO:0000313" key="2">
    <source>
        <dbReference type="EMBL" id="TVY39439.1"/>
    </source>
</evidence>
<dbReference type="OrthoDB" id="2582433at2759"/>
<keyword evidence="1" id="KW-0472">Membrane</keyword>